<dbReference type="InterPro" id="IPR015590">
    <property type="entry name" value="Aldehyde_DH_dom"/>
</dbReference>
<comment type="subcellular location">
    <subcellularLocation>
        <location evidence="7">Cytoplasm</location>
    </subcellularLocation>
</comment>
<dbReference type="SUPFAM" id="SSF53720">
    <property type="entry name" value="ALDH-like"/>
    <property type="match status" value="1"/>
</dbReference>
<evidence type="ECO:0000256" key="3">
    <source>
        <dbReference type="ARBA" id="ARBA00022650"/>
    </source>
</evidence>
<evidence type="ECO:0000256" key="1">
    <source>
        <dbReference type="ARBA" id="ARBA00004985"/>
    </source>
</evidence>
<comment type="function">
    <text evidence="7">Catalyzes the NADPH-dependent reduction of L-glutamate 5-phosphate into L-glutamate 5-semialdehyde and phosphate. The product spontaneously undergoes cyclization to form 1-pyrroline-5-carboxylate.</text>
</comment>
<evidence type="ECO:0000259" key="8">
    <source>
        <dbReference type="Pfam" id="PF00171"/>
    </source>
</evidence>
<dbReference type="PIRSF" id="PIRSF000151">
    <property type="entry name" value="GPR"/>
    <property type="match status" value="1"/>
</dbReference>
<evidence type="ECO:0000313" key="9">
    <source>
        <dbReference type="EMBL" id="KRU22058.1"/>
    </source>
</evidence>
<dbReference type="GO" id="GO:0055129">
    <property type="term" value="P:L-proline biosynthetic process"/>
    <property type="evidence" value="ECO:0007669"/>
    <property type="project" value="UniProtKB-UniRule"/>
</dbReference>
<dbReference type="GO" id="GO:0050661">
    <property type="term" value="F:NADP binding"/>
    <property type="evidence" value="ECO:0007669"/>
    <property type="project" value="InterPro"/>
</dbReference>
<keyword evidence="7" id="KW-0963">Cytoplasm</keyword>
<keyword evidence="10" id="KW-1185">Reference proteome</keyword>
<protein>
    <recommendedName>
        <fullName evidence="7">Gamma-glutamyl phosphate reductase</fullName>
        <shortName evidence="7">GPR</shortName>
        <ecNumber evidence="7">1.2.1.41</ecNumber>
    </recommendedName>
    <alternativeName>
        <fullName evidence="7">Glutamate-5-semialdehyde dehydrogenase</fullName>
    </alternativeName>
    <alternativeName>
        <fullName evidence="7">Glutamyl-gamma-semialdehyde dehydrogenase</fullName>
        <shortName evidence="7">GSA dehydrogenase</shortName>
    </alternativeName>
</protein>
<dbReference type="RefSeq" id="WP_058025162.1">
    <property type="nucleotide sequence ID" value="NZ_LNDJ01000082.1"/>
</dbReference>
<dbReference type="Pfam" id="PF00171">
    <property type="entry name" value="Aldedh"/>
    <property type="match status" value="2"/>
</dbReference>
<dbReference type="UniPathway" id="UPA00098">
    <property type="reaction ID" value="UER00360"/>
</dbReference>
<accession>A0A0T6DQ46</accession>
<comment type="caution">
    <text evidence="9">The sequence shown here is derived from an EMBL/GenBank/DDBJ whole genome shotgun (WGS) entry which is preliminary data.</text>
</comment>
<dbReference type="InterPro" id="IPR016163">
    <property type="entry name" value="Ald_DH_C"/>
</dbReference>
<feature type="domain" description="Aldehyde dehydrogenase" evidence="8">
    <location>
        <begin position="325"/>
        <end position="389"/>
    </location>
</feature>
<feature type="domain" description="Aldehyde dehydrogenase" evidence="8">
    <location>
        <begin position="18"/>
        <end position="288"/>
    </location>
</feature>
<evidence type="ECO:0000313" key="10">
    <source>
        <dbReference type="Proteomes" id="UP000051202"/>
    </source>
</evidence>
<dbReference type="NCBIfam" id="TIGR00407">
    <property type="entry name" value="proA"/>
    <property type="match status" value="1"/>
</dbReference>
<dbReference type="GO" id="GO:0004350">
    <property type="term" value="F:glutamate-5-semialdehyde dehydrogenase activity"/>
    <property type="evidence" value="ECO:0007669"/>
    <property type="project" value="UniProtKB-UniRule"/>
</dbReference>
<proteinExistence type="inferred from homology"/>
<dbReference type="FunFam" id="3.40.309.10:FF:000006">
    <property type="entry name" value="Gamma-glutamyl phosphate reductase"/>
    <property type="match status" value="1"/>
</dbReference>
<gene>
    <name evidence="7" type="primary">proA</name>
    <name evidence="9" type="ORF">AS194_10010</name>
</gene>
<organism evidence="9 10">
    <name type="scientific">Psychrobacter piscatorii</name>
    <dbReference type="NCBI Taxonomy" id="554343"/>
    <lineage>
        <taxon>Bacteria</taxon>
        <taxon>Pseudomonadati</taxon>
        <taxon>Pseudomonadota</taxon>
        <taxon>Gammaproteobacteria</taxon>
        <taxon>Moraxellales</taxon>
        <taxon>Moraxellaceae</taxon>
        <taxon>Psychrobacter</taxon>
    </lineage>
</organism>
<evidence type="ECO:0000256" key="6">
    <source>
        <dbReference type="ARBA" id="ARBA00049024"/>
    </source>
</evidence>
<dbReference type="InterPro" id="IPR012134">
    <property type="entry name" value="Glu-5-SA_DH"/>
</dbReference>
<name>A0A0T6DQ46_9GAMM</name>
<dbReference type="InterPro" id="IPR016161">
    <property type="entry name" value="Ald_DH/histidinol_DH"/>
</dbReference>
<dbReference type="Gene3D" id="3.40.309.10">
    <property type="entry name" value="Aldehyde Dehydrogenase, Chain A, domain 2"/>
    <property type="match status" value="1"/>
</dbReference>
<keyword evidence="5 7" id="KW-0560">Oxidoreductase</keyword>
<keyword evidence="2 7" id="KW-0028">Amino-acid biosynthesis</keyword>
<dbReference type="AlphaFoldDB" id="A0A0T6DQ46"/>
<dbReference type="PANTHER" id="PTHR11063:SF8">
    <property type="entry name" value="DELTA-1-PYRROLINE-5-CARBOXYLATE SYNTHASE"/>
    <property type="match status" value="1"/>
</dbReference>
<dbReference type="EMBL" id="LNDJ01000082">
    <property type="protein sequence ID" value="KRU22058.1"/>
    <property type="molecule type" value="Genomic_DNA"/>
</dbReference>
<dbReference type="CDD" id="cd07079">
    <property type="entry name" value="ALDH_F18-19_ProA-GPR"/>
    <property type="match status" value="1"/>
</dbReference>
<dbReference type="HAMAP" id="MF_00412">
    <property type="entry name" value="ProA"/>
    <property type="match status" value="1"/>
</dbReference>
<dbReference type="PANTHER" id="PTHR11063">
    <property type="entry name" value="GLUTAMATE SEMIALDEHYDE DEHYDROGENASE"/>
    <property type="match status" value="1"/>
</dbReference>
<keyword evidence="4 7" id="KW-0521">NADP</keyword>
<dbReference type="EC" id="1.2.1.41" evidence="7"/>
<dbReference type="InterPro" id="IPR000965">
    <property type="entry name" value="GPR_dom"/>
</dbReference>
<dbReference type="Proteomes" id="UP000051202">
    <property type="component" value="Unassembled WGS sequence"/>
</dbReference>
<comment type="pathway">
    <text evidence="1 7">Amino-acid biosynthesis; L-proline biosynthesis; L-glutamate 5-semialdehyde from L-glutamate: step 2/2.</text>
</comment>
<comment type="catalytic activity">
    <reaction evidence="6 7">
        <text>L-glutamate 5-semialdehyde + phosphate + NADP(+) = L-glutamyl 5-phosphate + NADPH + H(+)</text>
        <dbReference type="Rhea" id="RHEA:19541"/>
        <dbReference type="ChEBI" id="CHEBI:15378"/>
        <dbReference type="ChEBI" id="CHEBI:43474"/>
        <dbReference type="ChEBI" id="CHEBI:57783"/>
        <dbReference type="ChEBI" id="CHEBI:58066"/>
        <dbReference type="ChEBI" id="CHEBI:58274"/>
        <dbReference type="ChEBI" id="CHEBI:58349"/>
        <dbReference type="EC" id="1.2.1.41"/>
    </reaction>
</comment>
<comment type="similarity">
    <text evidence="7">Belongs to the gamma-glutamyl phosphate reductase family.</text>
</comment>
<dbReference type="STRING" id="554343.AS194_10010"/>
<keyword evidence="3 7" id="KW-0641">Proline biosynthesis</keyword>
<evidence type="ECO:0000256" key="4">
    <source>
        <dbReference type="ARBA" id="ARBA00022857"/>
    </source>
</evidence>
<evidence type="ECO:0000256" key="2">
    <source>
        <dbReference type="ARBA" id="ARBA00022605"/>
    </source>
</evidence>
<evidence type="ECO:0000256" key="5">
    <source>
        <dbReference type="ARBA" id="ARBA00023002"/>
    </source>
</evidence>
<dbReference type="InterPro" id="IPR020593">
    <property type="entry name" value="G-glutamylP_reductase_CS"/>
</dbReference>
<sequence>MSQANTTDITTYMQSVGKQARAASRALAAANTGDKNSALMAIHDELVNAKPDILAANKIDMDNGHKNELDSALLDRLELNEARFNAMLQGLKDVASLPDPIGEVTDMTYQPSGIHLGKMRVPLGVVGMIYESRPNVTLEAASLALKSGNAIILRGGSEAFESNQAIAKCIIKGLGHTDLSEHSVQVLQTTDRAAVGELITMTEYVDVIVPRGGKGLIERISNDARVPVIKHLDGNCHTFIDSDADPEIAIKVSVNAKTHRYGTCNTMETLLIDASIAKDLLPKIATAIIEADDAMQLRVDDSAQSILADVITLNGHLSAATSEDWDTEYLAPILAVKVVDGIDEAIEHINTHGSHHTDVIITDNYTKSQRFIREVDSASVMINASSRFADGFEYGLGAEIGISTDKIHARGPVGLEGLTSQKWIVYGHGEVRA</sequence>
<dbReference type="PROSITE" id="PS01223">
    <property type="entry name" value="PROA"/>
    <property type="match status" value="1"/>
</dbReference>
<dbReference type="InterPro" id="IPR016162">
    <property type="entry name" value="Ald_DH_N"/>
</dbReference>
<dbReference type="GO" id="GO:0005737">
    <property type="term" value="C:cytoplasm"/>
    <property type="evidence" value="ECO:0007669"/>
    <property type="project" value="UniProtKB-SubCell"/>
</dbReference>
<evidence type="ECO:0000256" key="7">
    <source>
        <dbReference type="HAMAP-Rule" id="MF_00412"/>
    </source>
</evidence>
<dbReference type="NCBIfam" id="NF001221">
    <property type="entry name" value="PRK00197.1"/>
    <property type="match status" value="1"/>
</dbReference>
<reference evidence="9 10" key="1">
    <citation type="submission" date="2015-11" db="EMBL/GenBank/DDBJ databases">
        <title>Permanent draft genome of Psychrobacter piscatorii LQ58.</title>
        <authorList>
            <person name="Zhou M."/>
            <person name="Dong B."/>
            <person name="Liu Q."/>
        </authorList>
    </citation>
    <scope>NUCLEOTIDE SEQUENCE [LARGE SCALE GENOMIC DNA]</scope>
    <source>
        <strain evidence="9 10">LQ58</strain>
    </source>
</reference>
<dbReference type="Gene3D" id="3.40.605.10">
    <property type="entry name" value="Aldehyde Dehydrogenase, Chain A, domain 1"/>
    <property type="match status" value="1"/>
</dbReference>